<gene>
    <name evidence="3" type="ORF">KTS37_07875</name>
</gene>
<reference evidence="3" key="1">
    <citation type="submission" date="2021-06" db="EMBL/GenBank/DDBJ databases">
        <title>New haloarchaea isolates fom saline soil.</title>
        <authorList>
            <person name="Duran-Viseras A."/>
            <person name="Sanchez-Porro C.S."/>
            <person name="Ventosa A."/>
        </authorList>
    </citation>
    <scope>NUCLEOTIDE SEQUENCE</scope>
    <source>
        <strain evidence="3">JCM 18369</strain>
    </source>
</reference>
<dbReference type="RefSeq" id="WP_162412904.1">
    <property type="nucleotide sequence ID" value="NZ_JAHQXE010000002.1"/>
</dbReference>
<comment type="caution">
    <text evidence="3">The sequence shown here is derived from an EMBL/GenBank/DDBJ whole genome shotgun (WGS) entry which is preliminary data.</text>
</comment>
<proteinExistence type="predicted"/>
<keyword evidence="2" id="KW-0812">Transmembrane</keyword>
<feature type="region of interest" description="Disordered" evidence="1">
    <location>
        <begin position="116"/>
        <end position="140"/>
    </location>
</feature>
<feature type="transmembrane region" description="Helical" evidence="2">
    <location>
        <begin position="76"/>
        <end position="98"/>
    </location>
</feature>
<name>A0AA41KF52_9EURY</name>
<dbReference type="InterPro" id="IPR042106">
    <property type="entry name" value="Nuo/plastoQ_OxRdtase_6_NuoJ"/>
</dbReference>
<keyword evidence="2" id="KW-0472">Membrane</keyword>
<accession>A0AA41KF52</accession>
<dbReference type="Proteomes" id="UP001166304">
    <property type="component" value="Unassembled WGS sequence"/>
</dbReference>
<protein>
    <submittedName>
        <fullName evidence="3">Proton-conducting membrane transporter</fullName>
    </submittedName>
</protein>
<evidence type="ECO:0000313" key="3">
    <source>
        <dbReference type="EMBL" id="MBV0901707.1"/>
    </source>
</evidence>
<dbReference type="AlphaFoldDB" id="A0AA41KF52"/>
<evidence type="ECO:0000313" key="4">
    <source>
        <dbReference type="Proteomes" id="UP001166304"/>
    </source>
</evidence>
<dbReference type="Gene3D" id="1.20.120.1200">
    <property type="entry name" value="NADH-ubiquinone/plastoquinone oxidoreductase chain 6, subunit NuoJ"/>
    <property type="match status" value="1"/>
</dbReference>
<keyword evidence="2" id="KW-1133">Transmembrane helix</keyword>
<dbReference type="EMBL" id="JAHQXE010000002">
    <property type="protein sequence ID" value="MBV0901707.1"/>
    <property type="molecule type" value="Genomic_DNA"/>
</dbReference>
<evidence type="ECO:0000256" key="2">
    <source>
        <dbReference type="SAM" id="Phobius"/>
    </source>
</evidence>
<feature type="transmembrane region" description="Helical" evidence="2">
    <location>
        <begin position="12"/>
        <end position="33"/>
    </location>
</feature>
<sequence>MTNKPELHTEGSFVAGLAAIALFVVLGAVFMGVSFPTPAGFGEGAAITKSLGAAMFDIAPSAIMGEGESAVPSEGFLVAFEIIDVVLVAALVGAVMLARREDAGEIVSLAFGGTETDQQSVAADGGEPTAPSDETGGDDA</sequence>
<evidence type="ECO:0000256" key="1">
    <source>
        <dbReference type="SAM" id="MobiDB-lite"/>
    </source>
</evidence>
<organism evidence="3 4">
    <name type="scientific">Haloarcula salina</name>
    <dbReference type="NCBI Taxonomy" id="1429914"/>
    <lineage>
        <taxon>Archaea</taxon>
        <taxon>Methanobacteriati</taxon>
        <taxon>Methanobacteriota</taxon>
        <taxon>Stenosarchaea group</taxon>
        <taxon>Halobacteria</taxon>
        <taxon>Halobacteriales</taxon>
        <taxon>Haloarculaceae</taxon>
        <taxon>Haloarcula</taxon>
    </lineage>
</organism>
<keyword evidence="4" id="KW-1185">Reference proteome</keyword>